<evidence type="ECO:0000259" key="7">
    <source>
        <dbReference type="SMART" id="SM00922"/>
    </source>
</evidence>
<evidence type="ECO:0000256" key="1">
    <source>
        <dbReference type="ARBA" id="ARBA00001968"/>
    </source>
</evidence>
<evidence type="ECO:0000256" key="6">
    <source>
        <dbReference type="NCBIfam" id="TIGR01928"/>
    </source>
</evidence>
<sequence>MKIEKVELRTVALPLKTPFRASVTELRSRDVLLVRVVTPDAEGWGECAALPDPRYSAEYVDGAADVLRRFLVPALPENVEAHEVGPALAPFRGHPMAKAALEMAVLDAGLRAAGESLGHYLGAVRERVRCGVSVGIHGSVPELLDVVEGFVAEGYTRIKLKIEPGWDLEPVRAVREHFGGELPLQVDANGAYTPADTPHLARLDAFGLLLIEQPLAAGDLVRHAALARRLTTPICLDESIESAADAAAAISLGAASIVNVKPGRVGGHLEARRVHDLCQAHGIAVWCGDMLESGIGRAANLALGALPGFTLPADTCAADRYFAADVTEPLDYADGHLTVPTDPGIGVTPVPELLDDLTVRAEWIDR</sequence>
<dbReference type="PANTHER" id="PTHR48073:SF5">
    <property type="entry name" value="O-SUCCINYLBENZOATE SYNTHASE"/>
    <property type="match status" value="1"/>
</dbReference>
<keyword evidence="3" id="KW-0460">Magnesium</keyword>
<evidence type="ECO:0000256" key="4">
    <source>
        <dbReference type="ARBA" id="ARBA00023239"/>
    </source>
</evidence>
<proteinExistence type="predicted"/>
<dbReference type="InterPro" id="IPR013341">
    <property type="entry name" value="Mandelate_racemase_N_dom"/>
</dbReference>
<dbReference type="InterPro" id="IPR013342">
    <property type="entry name" value="Mandelate_racemase_C"/>
</dbReference>
<comment type="caution">
    <text evidence="8">The sequence shown here is derived from an EMBL/GenBank/DDBJ whole genome shotgun (WGS) entry which is preliminary data.</text>
</comment>
<accession>A0ABN3Q1M2</accession>
<evidence type="ECO:0000256" key="3">
    <source>
        <dbReference type="ARBA" id="ARBA00022842"/>
    </source>
</evidence>
<dbReference type="InterPro" id="IPR029065">
    <property type="entry name" value="Enolase_C-like"/>
</dbReference>
<keyword evidence="2" id="KW-0479">Metal-binding</keyword>
<dbReference type="InterPro" id="IPR029017">
    <property type="entry name" value="Enolase-like_N"/>
</dbReference>
<gene>
    <name evidence="8" type="primary">menC_1</name>
    <name evidence="8" type="ORF">GCM10010411_54210</name>
</gene>
<dbReference type="SMART" id="SM00922">
    <property type="entry name" value="MR_MLE"/>
    <property type="match status" value="1"/>
</dbReference>
<evidence type="ECO:0000313" key="9">
    <source>
        <dbReference type="Proteomes" id="UP001501509"/>
    </source>
</evidence>
<protein>
    <recommendedName>
        <fullName evidence="5 6">o-succinylbenzoate synthase</fullName>
        <ecNumber evidence="5 6">4.2.1.113</ecNumber>
    </recommendedName>
</protein>
<dbReference type="EC" id="4.2.1.113" evidence="5 6"/>
<dbReference type="CDD" id="cd03317">
    <property type="entry name" value="NAAAR"/>
    <property type="match status" value="1"/>
</dbReference>
<dbReference type="InterPro" id="IPR010197">
    <property type="entry name" value="OSBS/NAAAR"/>
</dbReference>
<dbReference type="NCBIfam" id="TIGR01928">
    <property type="entry name" value="menC_lowGC_arch"/>
    <property type="match status" value="1"/>
</dbReference>
<dbReference type="SFLD" id="SFLDF00009">
    <property type="entry name" value="o-succinylbenzoate_synthase"/>
    <property type="match status" value="1"/>
</dbReference>
<dbReference type="RefSeq" id="WP_344545256.1">
    <property type="nucleotide sequence ID" value="NZ_BAAATD010000007.1"/>
</dbReference>
<evidence type="ECO:0000256" key="2">
    <source>
        <dbReference type="ARBA" id="ARBA00022723"/>
    </source>
</evidence>
<comment type="cofactor">
    <cofactor evidence="1">
        <name>a divalent metal cation</name>
        <dbReference type="ChEBI" id="CHEBI:60240"/>
    </cofactor>
</comment>
<dbReference type="SUPFAM" id="SSF51604">
    <property type="entry name" value="Enolase C-terminal domain-like"/>
    <property type="match status" value="1"/>
</dbReference>
<dbReference type="Gene3D" id="3.30.390.10">
    <property type="entry name" value="Enolase-like, N-terminal domain"/>
    <property type="match status" value="1"/>
</dbReference>
<evidence type="ECO:0000256" key="5">
    <source>
        <dbReference type="ARBA" id="ARBA00029491"/>
    </source>
</evidence>
<dbReference type="SFLD" id="SFLDG00180">
    <property type="entry name" value="muconate_cycloisomerase"/>
    <property type="match status" value="1"/>
</dbReference>
<dbReference type="Gene3D" id="3.20.20.120">
    <property type="entry name" value="Enolase-like C-terminal domain"/>
    <property type="match status" value="1"/>
</dbReference>
<dbReference type="SFLD" id="SFLDS00001">
    <property type="entry name" value="Enolase"/>
    <property type="match status" value="1"/>
</dbReference>
<dbReference type="Pfam" id="PF13378">
    <property type="entry name" value="MR_MLE_C"/>
    <property type="match status" value="1"/>
</dbReference>
<name>A0ABN3Q1M2_9ACTN</name>
<dbReference type="InterPro" id="IPR036849">
    <property type="entry name" value="Enolase-like_C_sf"/>
</dbReference>
<dbReference type="Proteomes" id="UP001501509">
    <property type="component" value="Unassembled WGS sequence"/>
</dbReference>
<dbReference type="PANTHER" id="PTHR48073">
    <property type="entry name" value="O-SUCCINYLBENZOATE SYNTHASE-RELATED"/>
    <property type="match status" value="1"/>
</dbReference>
<dbReference type="SUPFAM" id="SSF54826">
    <property type="entry name" value="Enolase N-terminal domain-like"/>
    <property type="match status" value="1"/>
</dbReference>
<evidence type="ECO:0000313" key="8">
    <source>
        <dbReference type="EMBL" id="GAA2612594.1"/>
    </source>
</evidence>
<dbReference type="EMBL" id="BAAATD010000007">
    <property type="protein sequence ID" value="GAA2612594.1"/>
    <property type="molecule type" value="Genomic_DNA"/>
</dbReference>
<reference evidence="8 9" key="1">
    <citation type="journal article" date="2019" name="Int. J. Syst. Evol. Microbiol.">
        <title>The Global Catalogue of Microorganisms (GCM) 10K type strain sequencing project: providing services to taxonomists for standard genome sequencing and annotation.</title>
        <authorList>
            <consortium name="The Broad Institute Genomics Platform"/>
            <consortium name="The Broad Institute Genome Sequencing Center for Infectious Disease"/>
            <person name="Wu L."/>
            <person name="Ma J."/>
        </authorList>
    </citation>
    <scope>NUCLEOTIDE SEQUENCE [LARGE SCALE GENOMIC DNA]</scope>
    <source>
        <strain evidence="8 9">JCM 6833</strain>
    </source>
</reference>
<feature type="domain" description="Mandelate racemase/muconate lactonizing enzyme C-terminal" evidence="7">
    <location>
        <begin position="140"/>
        <end position="233"/>
    </location>
</feature>
<dbReference type="Pfam" id="PF02746">
    <property type="entry name" value="MR_MLE_N"/>
    <property type="match status" value="1"/>
</dbReference>
<keyword evidence="9" id="KW-1185">Reference proteome</keyword>
<organism evidence="8 9">
    <name type="scientific">Actinomadura fulvescens</name>
    <dbReference type="NCBI Taxonomy" id="46160"/>
    <lineage>
        <taxon>Bacteria</taxon>
        <taxon>Bacillati</taxon>
        <taxon>Actinomycetota</taxon>
        <taxon>Actinomycetes</taxon>
        <taxon>Streptosporangiales</taxon>
        <taxon>Thermomonosporaceae</taxon>
        <taxon>Actinomadura</taxon>
    </lineage>
</organism>
<keyword evidence="4" id="KW-0456">Lyase</keyword>